<dbReference type="Proteomes" id="UP000214646">
    <property type="component" value="Unassembled WGS sequence"/>
</dbReference>
<evidence type="ECO:0000313" key="2">
    <source>
        <dbReference type="Proteomes" id="UP000214646"/>
    </source>
</evidence>
<accession>A0A225D3E7</accession>
<evidence type="ECO:0000313" key="1">
    <source>
        <dbReference type="EMBL" id="OWK34124.1"/>
    </source>
</evidence>
<gene>
    <name evidence="1" type="ORF">FRUB_10095</name>
</gene>
<protein>
    <submittedName>
        <fullName evidence="1">Uncharacterized protein</fullName>
    </submittedName>
</protein>
<organism evidence="1 2">
    <name type="scientific">Fimbriiglobus ruber</name>
    <dbReference type="NCBI Taxonomy" id="1908690"/>
    <lineage>
        <taxon>Bacteria</taxon>
        <taxon>Pseudomonadati</taxon>
        <taxon>Planctomycetota</taxon>
        <taxon>Planctomycetia</taxon>
        <taxon>Gemmatales</taxon>
        <taxon>Gemmataceae</taxon>
        <taxon>Fimbriiglobus</taxon>
    </lineage>
</organism>
<sequence>MIVRPTSEDVVTGNLFQTLKVLNPRWWLPDLLNDALGVRAFHRQVFRDFRIEPWVNKPTYPRELLPWDEGSTQVDVTISWENPPTTVYVEMKYGSDLSHSTSRNSGQHGFPADQLSRNARVGLLECGYFQTPTLFEGAKRDFLLLVISLEKGQPLVARYRDADRLRAAIPHSDLIPRLPRLPFIGELGYDDLVLMLRRQKRWLTLAERILVDELCEYLEFKLATRPRRNLVDPHASLFQPDQDAAAGIKLVELTLKPGEKHAEAESRPTSP</sequence>
<dbReference type="AlphaFoldDB" id="A0A225D3E7"/>
<keyword evidence="2" id="KW-1185">Reference proteome</keyword>
<proteinExistence type="predicted"/>
<reference evidence="2" key="1">
    <citation type="submission" date="2017-06" db="EMBL/GenBank/DDBJ databases">
        <title>Genome analysis of Fimbriiglobus ruber SP5, the first member of the order Planctomycetales with confirmed chitinolytic capability.</title>
        <authorList>
            <person name="Ravin N.V."/>
            <person name="Rakitin A.L."/>
            <person name="Ivanova A.A."/>
            <person name="Beletsky A.V."/>
            <person name="Kulichevskaya I.S."/>
            <person name="Mardanov A.V."/>
            <person name="Dedysh S.N."/>
        </authorList>
    </citation>
    <scope>NUCLEOTIDE SEQUENCE [LARGE SCALE GENOMIC DNA]</scope>
    <source>
        <strain evidence="2">SP5</strain>
    </source>
</reference>
<dbReference type="EMBL" id="NIDE01000020">
    <property type="protein sequence ID" value="OWK34124.1"/>
    <property type="molecule type" value="Genomic_DNA"/>
</dbReference>
<name>A0A225D3E7_9BACT</name>
<comment type="caution">
    <text evidence="1">The sequence shown here is derived from an EMBL/GenBank/DDBJ whole genome shotgun (WGS) entry which is preliminary data.</text>
</comment>